<accession>A0A1Z4JPP5</accession>
<dbReference type="Proteomes" id="UP000217895">
    <property type="component" value="Chromosome"/>
</dbReference>
<name>A0A1Z4JPP5_LEPBY</name>
<sequence length="220" mass="24003">MNRRWLMGIVGLICLGTVGYTVSIVAATPEEMLRRPFSCPGSSKAEAKDFQVLTVRKWEKGIVALSRGNCPSEAKSLQKEASVQPALSYRVVKRNGMEWSLKSTGSSFNQNPDKPTAGKQQKLIRYHVGRTHPNVKERHTVFYGEIFSPDVAAVEVVFDNGKVLRDTGTNGMLLLVGSGATGICDVRALGTDNQILQRDEPIPVRSPMGSNTCQPISGQL</sequence>
<dbReference type="AlphaFoldDB" id="A0A1Z4JPP5"/>
<proteinExistence type="predicted"/>
<protein>
    <submittedName>
        <fullName evidence="1">Uncharacterized protein</fullName>
    </submittedName>
</protein>
<reference evidence="1 2" key="1">
    <citation type="submission" date="2017-06" db="EMBL/GenBank/DDBJ databases">
        <title>Genome sequencing of cyanobaciteial culture collection at National Institute for Environmental Studies (NIES).</title>
        <authorList>
            <person name="Hirose Y."/>
            <person name="Shimura Y."/>
            <person name="Fujisawa T."/>
            <person name="Nakamura Y."/>
            <person name="Kawachi M."/>
        </authorList>
    </citation>
    <scope>NUCLEOTIDE SEQUENCE [LARGE SCALE GENOMIC DNA]</scope>
    <source>
        <strain evidence="1 2">NIES-2135</strain>
    </source>
</reference>
<keyword evidence="2" id="KW-1185">Reference proteome</keyword>
<evidence type="ECO:0000313" key="1">
    <source>
        <dbReference type="EMBL" id="BAY58721.1"/>
    </source>
</evidence>
<dbReference type="EMBL" id="AP018203">
    <property type="protein sequence ID" value="BAY58721.1"/>
    <property type="molecule type" value="Genomic_DNA"/>
</dbReference>
<evidence type="ECO:0000313" key="2">
    <source>
        <dbReference type="Proteomes" id="UP000217895"/>
    </source>
</evidence>
<organism evidence="1 2">
    <name type="scientific">Leptolyngbya boryana NIES-2135</name>
    <dbReference type="NCBI Taxonomy" id="1973484"/>
    <lineage>
        <taxon>Bacteria</taxon>
        <taxon>Bacillati</taxon>
        <taxon>Cyanobacteriota</taxon>
        <taxon>Cyanophyceae</taxon>
        <taxon>Leptolyngbyales</taxon>
        <taxon>Leptolyngbyaceae</taxon>
        <taxon>Leptolyngbya group</taxon>
        <taxon>Leptolyngbya</taxon>
    </lineage>
</organism>
<gene>
    <name evidence="1" type="ORF">NIES2135_55950</name>
</gene>